<dbReference type="OrthoDB" id="9798454at2"/>
<accession>A0A1H0CTG7</accession>
<evidence type="ECO:0000313" key="4">
    <source>
        <dbReference type="EMBL" id="SDN61164.1"/>
    </source>
</evidence>
<keyword evidence="5" id="KW-1185">Reference proteome</keyword>
<keyword evidence="2" id="KW-0560">Oxidoreductase</keyword>
<dbReference type="EMBL" id="FNIL01000002">
    <property type="protein sequence ID" value="SDN61164.1"/>
    <property type="molecule type" value="Genomic_DNA"/>
</dbReference>
<dbReference type="Proteomes" id="UP000198778">
    <property type="component" value="Unassembled WGS sequence"/>
</dbReference>
<dbReference type="AlphaFoldDB" id="A0A1H0CTG7"/>
<sequence>MRIMYIYMHPAYDSFNGAIFQAIQEKLPEVDVFSPGTESFEPKLTIEEYQASMEGHYAPDVKEAQAALQKADHVIFQFPLWWGSFPAPGKGFIDRVFAYGIAYELEGETPVPLLNGTKASLVFTTGSPPDEFHTAGLYENVVTGIDKHLLQFCGLELAEVLHFGDVIQESDEARQKMLEKAAAFAETLHGK</sequence>
<evidence type="ECO:0000313" key="5">
    <source>
        <dbReference type="Proteomes" id="UP000198778"/>
    </source>
</evidence>
<dbReference type="GO" id="GO:0005829">
    <property type="term" value="C:cytosol"/>
    <property type="evidence" value="ECO:0007669"/>
    <property type="project" value="TreeGrafter"/>
</dbReference>
<dbReference type="GO" id="GO:0003955">
    <property type="term" value="F:NAD(P)H dehydrogenase (quinone) activity"/>
    <property type="evidence" value="ECO:0007669"/>
    <property type="project" value="TreeGrafter"/>
</dbReference>
<dbReference type="PANTHER" id="PTHR10204">
    <property type="entry name" value="NAD P H OXIDOREDUCTASE-RELATED"/>
    <property type="match status" value="1"/>
</dbReference>
<feature type="domain" description="Flavodoxin-like fold" evidence="3">
    <location>
        <begin position="1"/>
        <end position="183"/>
    </location>
</feature>
<evidence type="ECO:0000256" key="2">
    <source>
        <dbReference type="ARBA" id="ARBA00023002"/>
    </source>
</evidence>
<dbReference type="Pfam" id="PF02525">
    <property type="entry name" value="Flavodoxin_2"/>
    <property type="match status" value="1"/>
</dbReference>
<dbReference type="SUPFAM" id="SSF52218">
    <property type="entry name" value="Flavoproteins"/>
    <property type="match status" value="1"/>
</dbReference>
<proteinExistence type="inferred from homology"/>
<dbReference type="PANTHER" id="PTHR10204:SF34">
    <property type="entry name" value="NAD(P)H DEHYDROGENASE [QUINONE] 1 ISOFORM 1"/>
    <property type="match status" value="1"/>
</dbReference>
<dbReference type="InterPro" id="IPR029039">
    <property type="entry name" value="Flavoprotein-like_sf"/>
</dbReference>
<dbReference type="RefSeq" id="WP_090841498.1">
    <property type="nucleotide sequence ID" value="NZ_FNIL01000002.1"/>
</dbReference>
<gene>
    <name evidence="4" type="ORF">SAMN04488053_102225</name>
</gene>
<evidence type="ECO:0000259" key="3">
    <source>
        <dbReference type="Pfam" id="PF02525"/>
    </source>
</evidence>
<organism evidence="4 5">
    <name type="scientific">Alkalicoccus daliensis</name>
    <dbReference type="NCBI Taxonomy" id="745820"/>
    <lineage>
        <taxon>Bacteria</taxon>
        <taxon>Bacillati</taxon>
        <taxon>Bacillota</taxon>
        <taxon>Bacilli</taxon>
        <taxon>Bacillales</taxon>
        <taxon>Bacillaceae</taxon>
        <taxon>Alkalicoccus</taxon>
    </lineage>
</organism>
<dbReference type="STRING" id="745820.SAMN04488053_102225"/>
<dbReference type="Gene3D" id="3.40.50.360">
    <property type="match status" value="1"/>
</dbReference>
<dbReference type="InterPro" id="IPR051545">
    <property type="entry name" value="NAD(P)H_dehydrogenase_qn"/>
</dbReference>
<protein>
    <submittedName>
        <fullName evidence="4">NAD(P)H dehydrogenase (Quinone)</fullName>
    </submittedName>
</protein>
<comment type="similarity">
    <text evidence="1">Belongs to the NAD(P)H dehydrogenase (quinone) family.</text>
</comment>
<dbReference type="InterPro" id="IPR003680">
    <property type="entry name" value="Flavodoxin_fold"/>
</dbReference>
<reference evidence="5" key="1">
    <citation type="submission" date="2016-10" db="EMBL/GenBank/DDBJ databases">
        <authorList>
            <person name="Varghese N."/>
            <person name="Submissions S."/>
        </authorList>
    </citation>
    <scope>NUCLEOTIDE SEQUENCE [LARGE SCALE GENOMIC DNA]</scope>
    <source>
        <strain evidence="5">CGMCC 1.10369</strain>
    </source>
</reference>
<name>A0A1H0CTG7_9BACI</name>
<evidence type="ECO:0000256" key="1">
    <source>
        <dbReference type="ARBA" id="ARBA00006252"/>
    </source>
</evidence>